<dbReference type="InterPro" id="IPR013758">
    <property type="entry name" value="Topo_IIA_A/C_ab"/>
</dbReference>
<dbReference type="Gene3D" id="3.90.199.10">
    <property type="entry name" value="Topoisomerase II, domain 5"/>
    <property type="match status" value="1"/>
</dbReference>
<keyword evidence="2 5" id="KW-0799">Topoisomerase</keyword>
<dbReference type="InterPro" id="IPR002205">
    <property type="entry name" value="Topo_IIA_dom_A"/>
</dbReference>
<accession>A0A8S5UHU3</accession>
<dbReference type="SUPFAM" id="SSF56719">
    <property type="entry name" value="Type II DNA topoisomerase"/>
    <property type="match status" value="1"/>
</dbReference>
<comment type="similarity">
    <text evidence="1">Belongs to the type II topoisomerase GyrA/ParC subunit family.</text>
</comment>
<evidence type="ECO:0000259" key="6">
    <source>
        <dbReference type="PROSITE" id="PS52040"/>
    </source>
</evidence>
<evidence type="ECO:0000256" key="3">
    <source>
        <dbReference type="ARBA" id="ARBA00023125"/>
    </source>
</evidence>
<keyword evidence="4 5" id="KW-0413">Isomerase</keyword>
<sequence length="502" mass="56839">MAKDTLKSKKKVVAAPTEDRNLGHESLRDFSTRSMKTYGVTVNLDRSVPDLFDGLKPVHRRILWGASHHEKRFIKSARVVGDVVGRYHPHGDIAAYDALVTLVNQSTPTMLGSGNWGSMVDGAAAARYTETKLSAYGHSFLNPDYIHKEVTTFVPNYDDSDIEPVTLPAMLPNVLLNGGEGIGVGITTSLPTFTPESVVAILQRMLKGEDLTPRDFAKTLKYSHKYGGQLVKSKENQKGWLSMFETSKGKVQFESMMNIDRDHKTITISDWAPGTNIEKFVAKVRTFDETQRCYNSKGSTTYTIECKSAYNYAQFDKWVEKVRKATLQNRSFKINVTLREVVETDGKFDFETHFLSLSIPELLAKWLELRVELELKSLAYRVRKQEAAIAYTELLIYAVDHLDSLMKALKSKDPDAMLQKLMKVTAEQAKQLLDLPTRRWSKLDQEQMKVKLKEQQAHLKQLGAWQKKPRAKILGDLDALIPAIEKDRAYEAEKATKKFKVS</sequence>
<evidence type="ECO:0000256" key="1">
    <source>
        <dbReference type="ARBA" id="ARBA00008263"/>
    </source>
</evidence>
<reference evidence="7" key="1">
    <citation type="journal article" date="2021" name="Proc. Natl. Acad. Sci. U.S.A.">
        <title>A Catalog of Tens of Thousands of Viruses from Human Metagenomes Reveals Hidden Associations with Chronic Diseases.</title>
        <authorList>
            <person name="Tisza M.J."/>
            <person name="Buck C.B."/>
        </authorList>
    </citation>
    <scope>NUCLEOTIDE SEQUENCE</scope>
    <source>
        <strain evidence="7">Ctu2j3</strain>
    </source>
</reference>
<dbReference type="Gene3D" id="1.10.268.10">
    <property type="entry name" value="Topoisomerase, domain 3"/>
    <property type="match status" value="1"/>
</dbReference>
<dbReference type="Gene3D" id="3.30.1360.40">
    <property type="match status" value="1"/>
</dbReference>
<dbReference type="PROSITE" id="PS52040">
    <property type="entry name" value="TOPO_IIA"/>
    <property type="match status" value="1"/>
</dbReference>
<evidence type="ECO:0000256" key="4">
    <source>
        <dbReference type="ARBA" id="ARBA00023235"/>
    </source>
</evidence>
<dbReference type="InterPro" id="IPR050220">
    <property type="entry name" value="Type_II_DNA_Topoisomerases"/>
</dbReference>
<dbReference type="PANTHER" id="PTHR43493">
    <property type="entry name" value="DNA GYRASE/TOPOISOMERASE SUBUNIT A"/>
    <property type="match status" value="1"/>
</dbReference>
<dbReference type="GO" id="GO:0003918">
    <property type="term" value="F:DNA topoisomerase type II (double strand cut, ATP-hydrolyzing) activity"/>
    <property type="evidence" value="ECO:0007669"/>
    <property type="project" value="UniProtKB-EC"/>
</dbReference>
<feature type="active site" description="O-(5'-phospho-DNA)-tyrosine intermediate" evidence="5">
    <location>
        <position position="128"/>
    </location>
</feature>
<dbReference type="EMBL" id="BK016090">
    <property type="protein sequence ID" value="DAF93987.1"/>
    <property type="molecule type" value="Genomic_DNA"/>
</dbReference>
<dbReference type="PANTHER" id="PTHR43493:SF5">
    <property type="entry name" value="DNA GYRASE SUBUNIT A, CHLOROPLASTIC_MITOCHONDRIAL"/>
    <property type="match status" value="1"/>
</dbReference>
<evidence type="ECO:0000313" key="7">
    <source>
        <dbReference type="EMBL" id="DAF93995.1"/>
    </source>
</evidence>
<dbReference type="EMBL" id="BK016090">
    <property type="protein sequence ID" value="DAF93995.1"/>
    <property type="molecule type" value="Genomic_DNA"/>
</dbReference>
<evidence type="ECO:0000256" key="2">
    <source>
        <dbReference type="ARBA" id="ARBA00023029"/>
    </source>
</evidence>
<keyword evidence="3 5" id="KW-0238">DNA-binding</keyword>
<protein>
    <submittedName>
        <fullName evidence="7">DNA topoisomerase 2 alpha</fullName>
    </submittedName>
</protein>
<proteinExistence type="inferred from homology"/>
<name>A0A8S5UHU3_9CAUD</name>
<comment type="catalytic activity">
    <reaction evidence="5">
        <text>ATP-dependent breakage, passage and rejoining of double-stranded DNA.</text>
        <dbReference type="EC" id="5.6.2.2"/>
    </reaction>
</comment>
<dbReference type="InterPro" id="IPR013757">
    <property type="entry name" value="Topo_IIA_A_a_sf"/>
</dbReference>
<dbReference type="GO" id="GO:0006265">
    <property type="term" value="P:DNA topological change"/>
    <property type="evidence" value="ECO:0007669"/>
    <property type="project" value="UniProtKB-UniRule"/>
</dbReference>
<dbReference type="InterPro" id="IPR013760">
    <property type="entry name" value="Topo_IIA-like_dom_sf"/>
</dbReference>
<evidence type="ECO:0000256" key="5">
    <source>
        <dbReference type="PROSITE-ProRule" id="PRU01384"/>
    </source>
</evidence>
<dbReference type="GO" id="GO:0003677">
    <property type="term" value="F:DNA binding"/>
    <property type="evidence" value="ECO:0007669"/>
    <property type="project" value="UniProtKB-UniRule"/>
</dbReference>
<dbReference type="GO" id="GO:0009330">
    <property type="term" value="C:DNA topoisomerase type II (double strand cut, ATP-hydrolyzing) complex"/>
    <property type="evidence" value="ECO:0007669"/>
    <property type="project" value="TreeGrafter"/>
</dbReference>
<organism evidence="7">
    <name type="scientific">Myoviridae sp. ctu2j3</name>
    <dbReference type="NCBI Taxonomy" id="2825197"/>
    <lineage>
        <taxon>Viruses</taxon>
        <taxon>Duplodnaviria</taxon>
        <taxon>Heunggongvirae</taxon>
        <taxon>Uroviricota</taxon>
        <taxon>Caudoviricetes</taxon>
    </lineage>
</organism>
<dbReference type="GO" id="GO:0005524">
    <property type="term" value="F:ATP binding"/>
    <property type="evidence" value="ECO:0007669"/>
    <property type="project" value="InterPro"/>
</dbReference>
<dbReference type="SMART" id="SM00434">
    <property type="entry name" value="TOP4c"/>
    <property type="match status" value="1"/>
</dbReference>
<dbReference type="Pfam" id="PF00521">
    <property type="entry name" value="DNA_topoisoIV"/>
    <property type="match status" value="1"/>
</dbReference>
<feature type="domain" description="Topo IIA-type catalytic" evidence="6">
    <location>
        <begin position="48"/>
        <end position="251"/>
    </location>
</feature>